<dbReference type="Proteomes" id="UP000823561">
    <property type="component" value="Chromosome 23"/>
</dbReference>
<evidence type="ECO:0000256" key="1">
    <source>
        <dbReference type="SAM" id="MobiDB-lite"/>
    </source>
</evidence>
<comment type="caution">
    <text evidence="2">The sequence shown here is derived from an EMBL/GenBank/DDBJ whole genome shotgun (WGS) entry which is preliminary data.</text>
</comment>
<dbReference type="AlphaFoldDB" id="A0AAV6FL57"/>
<reference evidence="2" key="1">
    <citation type="submission" date="2020-10" db="EMBL/GenBank/DDBJ databases">
        <title>Chromosome-scale genome assembly of the Allis shad, Alosa alosa.</title>
        <authorList>
            <person name="Margot Z."/>
            <person name="Christophe K."/>
            <person name="Cabau C."/>
            <person name="Louis A."/>
            <person name="Berthelot C."/>
            <person name="Parey E."/>
            <person name="Roest Crollius H."/>
            <person name="Montfort J."/>
            <person name="Robinson-Rechavi M."/>
            <person name="Bucao C."/>
            <person name="Bouchez O."/>
            <person name="Gislard M."/>
            <person name="Lluch J."/>
            <person name="Milhes M."/>
            <person name="Lampietro C."/>
            <person name="Lopez Roques C."/>
            <person name="Donnadieu C."/>
            <person name="Braasch I."/>
            <person name="Desvignes T."/>
            <person name="Postlethwait J."/>
            <person name="Bobe J."/>
            <person name="Guiguen Y."/>
        </authorList>
    </citation>
    <scope>NUCLEOTIDE SEQUENCE</scope>
    <source>
        <strain evidence="2">M-15738</strain>
        <tissue evidence="2">Blood</tissue>
    </source>
</reference>
<evidence type="ECO:0000313" key="2">
    <source>
        <dbReference type="EMBL" id="KAG5261927.1"/>
    </source>
</evidence>
<sequence length="72" mass="7967">METRSRPGEPDARVEEPAKEDLSESKQIERFDIPLDSLKRMFEKPAAAVAAETAAGAYSSVCGRTEDKRVIQ</sequence>
<name>A0AAV6FL57_9TELE</name>
<protein>
    <submittedName>
        <fullName evidence="2">Uncharacterized protein</fullName>
    </submittedName>
</protein>
<accession>A0AAV6FL57</accession>
<organism evidence="2 3">
    <name type="scientific">Alosa alosa</name>
    <name type="common">allis shad</name>
    <dbReference type="NCBI Taxonomy" id="278164"/>
    <lineage>
        <taxon>Eukaryota</taxon>
        <taxon>Metazoa</taxon>
        <taxon>Chordata</taxon>
        <taxon>Craniata</taxon>
        <taxon>Vertebrata</taxon>
        <taxon>Euteleostomi</taxon>
        <taxon>Actinopterygii</taxon>
        <taxon>Neopterygii</taxon>
        <taxon>Teleostei</taxon>
        <taxon>Clupei</taxon>
        <taxon>Clupeiformes</taxon>
        <taxon>Clupeoidei</taxon>
        <taxon>Clupeidae</taxon>
        <taxon>Alosa</taxon>
    </lineage>
</organism>
<gene>
    <name evidence="2" type="ORF">AALO_G00290140</name>
</gene>
<keyword evidence="3" id="KW-1185">Reference proteome</keyword>
<feature type="region of interest" description="Disordered" evidence="1">
    <location>
        <begin position="1"/>
        <end position="26"/>
    </location>
</feature>
<proteinExistence type="predicted"/>
<evidence type="ECO:0000313" key="3">
    <source>
        <dbReference type="Proteomes" id="UP000823561"/>
    </source>
</evidence>
<dbReference type="EMBL" id="JADWDJ010000023">
    <property type="protein sequence ID" value="KAG5261927.1"/>
    <property type="molecule type" value="Genomic_DNA"/>
</dbReference>